<dbReference type="Pfam" id="PF10053">
    <property type="entry name" value="DUF2290"/>
    <property type="match status" value="1"/>
</dbReference>
<evidence type="ECO:0000313" key="1">
    <source>
        <dbReference type="EMBL" id="WAI00553.1"/>
    </source>
</evidence>
<dbReference type="InterPro" id="IPR018742">
    <property type="entry name" value="DUF2290"/>
</dbReference>
<evidence type="ECO:0000313" key="2">
    <source>
        <dbReference type="Proteomes" id="UP001163096"/>
    </source>
</evidence>
<sequence>MNVSDVMSSLVATYSEWSDILVNTQYIRENNSITWLNHTPLILPHIMHKNDLDLLEMKKQYTFQIIEDGSFIQIFYKFEKDNSTLIEARLAYYGNTPIPRSGEKWDQEGEDPELTFTHDTIMDSLIDSDSFSQNSFYYEDFIVPWLRIDFSNEETESPLHHSCHMHIGLFGDARIPLTVVPSPRQFIEFIIAHFYPREYHSMRLDQDGKPKNKGQLRKINNPSFQKIISDNYEFLPHLNIPTQ</sequence>
<dbReference type="Proteomes" id="UP001163096">
    <property type="component" value="Chromosome"/>
</dbReference>
<keyword evidence="2" id="KW-1185">Reference proteome</keyword>
<organism evidence="1 2">
    <name type="scientific">Methanogenium organophilum</name>
    <dbReference type="NCBI Taxonomy" id="2199"/>
    <lineage>
        <taxon>Archaea</taxon>
        <taxon>Methanobacteriati</taxon>
        <taxon>Methanobacteriota</taxon>
        <taxon>Stenosarchaea group</taxon>
        <taxon>Methanomicrobia</taxon>
        <taxon>Methanomicrobiales</taxon>
        <taxon>Methanomicrobiaceae</taxon>
        <taxon>Methanogenium</taxon>
    </lineage>
</organism>
<dbReference type="KEGG" id="mou:OU421_08940"/>
<accession>A0A9X9S2X8</accession>
<dbReference type="AlphaFoldDB" id="A0A9X9S2X8"/>
<protein>
    <submittedName>
        <fullName evidence="1">DUF2290 domain-containing protein</fullName>
    </submittedName>
</protein>
<reference evidence="1" key="1">
    <citation type="submission" date="2022-11" db="EMBL/GenBank/DDBJ databases">
        <title>Complete genome sequence of Methanogenium organophilum DSM 3596.</title>
        <authorList>
            <person name="Chen S.-C."/>
            <person name="Lai S.-J."/>
            <person name="You Y.-T."/>
        </authorList>
    </citation>
    <scope>NUCLEOTIDE SEQUENCE</scope>
    <source>
        <strain evidence="1">DSM 3596</strain>
    </source>
</reference>
<dbReference type="RefSeq" id="WP_268185755.1">
    <property type="nucleotide sequence ID" value="NZ_CP113361.1"/>
</dbReference>
<dbReference type="GeneID" id="76835224"/>
<dbReference type="EMBL" id="CP113361">
    <property type="protein sequence ID" value="WAI00553.1"/>
    <property type="molecule type" value="Genomic_DNA"/>
</dbReference>
<proteinExistence type="predicted"/>
<name>A0A9X9S2X8_METOG</name>
<gene>
    <name evidence="1" type="ORF">OU421_08940</name>
</gene>